<comment type="caution">
    <text evidence="1">The sequence shown here is derived from an EMBL/GenBank/DDBJ whole genome shotgun (WGS) entry which is preliminary data.</text>
</comment>
<sequence length="70" mass="7962">MFNRFGAIDCIKVWSCSKRRLRQFPESRSVGLRTVGTTPRVTGTIFDLACPGYRVVEMVVHVVPRLTHRG</sequence>
<dbReference type="Proteomes" id="UP000287651">
    <property type="component" value="Unassembled WGS sequence"/>
</dbReference>
<evidence type="ECO:0000313" key="2">
    <source>
        <dbReference type="Proteomes" id="UP000287651"/>
    </source>
</evidence>
<accession>A0A426YWT7</accession>
<evidence type="ECO:0000313" key="1">
    <source>
        <dbReference type="EMBL" id="RRT56183.1"/>
    </source>
</evidence>
<protein>
    <submittedName>
        <fullName evidence="1">Uncharacterized protein</fullName>
    </submittedName>
</protein>
<proteinExistence type="predicted"/>
<gene>
    <name evidence="1" type="ORF">B296_00048016</name>
</gene>
<organism evidence="1 2">
    <name type="scientific">Ensete ventricosum</name>
    <name type="common">Abyssinian banana</name>
    <name type="synonym">Musa ensete</name>
    <dbReference type="NCBI Taxonomy" id="4639"/>
    <lineage>
        <taxon>Eukaryota</taxon>
        <taxon>Viridiplantae</taxon>
        <taxon>Streptophyta</taxon>
        <taxon>Embryophyta</taxon>
        <taxon>Tracheophyta</taxon>
        <taxon>Spermatophyta</taxon>
        <taxon>Magnoliopsida</taxon>
        <taxon>Liliopsida</taxon>
        <taxon>Zingiberales</taxon>
        <taxon>Musaceae</taxon>
        <taxon>Ensete</taxon>
    </lineage>
</organism>
<reference evidence="1 2" key="1">
    <citation type="journal article" date="2014" name="Agronomy (Basel)">
        <title>A Draft Genome Sequence for Ensete ventricosum, the Drought-Tolerant Tree Against Hunger.</title>
        <authorList>
            <person name="Harrison J."/>
            <person name="Moore K.A."/>
            <person name="Paszkiewicz K."/>
            <person name="Jones T."/>
            <person name="Grant M."/>
            <person name="Ambacheew D."/>
            <person name="Muzemil S."/>
            <person name="Studholme D.J."/>
        </authorList>
    </citation>
    <scope>NUCLEOTIDE SEQUENCE [LARGE SCALE GENOMIC DNA]</scope>
</reference>
<dbReference type="AlphaFoldDB" id="A0A426YWT7"/>
<dbReference type="EMBL" id="AMZH03009743">
    <property type="protein sequence ID" value="RRT56183.1"/>
    <property type="molecule type" value="Genomic_DNA"/>
</dbReference>
<name>A0A426YWT7_ENSVE</name>